<feature type="chain" id="PRO_5046517874" evidence="1">
    <location>
        <begin position="18"/>
        <end position="125"/>
    </location>
</feature>
<evidence type="ECO:0000256" key="1">
    <source>
        <dbReference type="SAM" id="SignalP"/>
    </source>
</evidence>
<accession>A0ABW1BLQ9</accession>
<dbReference type="Pfam" id="PF14200">
    <property type="entry name" value="RicinB_lectin_2"/>
    <property type="match status" value="1"/>
</dbReference>
<feature type="domain" description="Ricin B lectin" evidence="2">
    <location>
        <begin position="66"/>
        <end position="124"/>
    </location>
</feature>
<keyword evidence="1" id="KW-0732">Signal</keyword>
<reference evidence="4" key="1">
    <citation type="journal article" date="2019" name="Int. J. Syst. Evol. Microbiol.">
        <title>The Global Catalogue of Microorganisms (GCM) 10K type strain sequencing project: providing services to taxonomists for standard genome sequencing and annotation.</title>
        <authorList>
            <consortium name="The Broad Institute Genomics Platform"/>
            <consortium name="The Broad Institute Genome Sequencing Center for Infectious Disease"/>
            <person name="Wu L."/>
            <person name="Ma J."/>
        </authorList>
    </citation>
    <scope>NUCLEOTIDE SEQUENCE [LARGE SCALE GENOMIC DNA]</scope>
    <source>
        <strain evidence="4">JCM 9918</strain>
    </source>
</reference>
<dbReference type="EMBL" id="JBHSNZ010000075">
    <property type="protein sequence ID" value="MFC5813355.1"/>
    <property type="molecule type" value="Genomic_DNA"/>
</dbReference>
<comment type="caution">
    <text evidence="3">The sequence shown here is derived from an EMBL/GenBank/DDBJ whole genome shotgun (WGS) entry which is preliminary data.</text>
</comment>
<keyword evidence="4" id="KW-1185">Reference proteome</keyword>
<feature type="signal peptide" evidence="1">
    <location>
        <begin position="1"/>
        <end position="17"/>
    </location>
</feature>
<dbReference type="Proteomes" id="UP001596112">
    <property type="component" value="Unassembled WGS sequence"/>
</dbReference>
<evidence type="ECO:0000313" key="3">
    <source>
        <dbReference type="EMBL" id="MFC5813355.1"/>
    </source>
</evidence>
<evidence type="ECO:0000259" key="2">
    <source>
        <dbReference type="Pfam" id="PF14200"/>
    </source>
</evidence>
<dbReference type="Gene3D" id="2.80.10.50">
    <property type="match status" value="1"/>
</dbReference>
<dbReference type="RefSeq" id="WP_159773875.1">
    <property type="nucleotide sequence ID" value="NZ_JAQOSL010000122.1"/>
</dbReference>
<dbReference type="PROSITE" id="PS50231">
    <property type="entry name" value="RICIN_B_LECTIN"/>
    <property type="match status" value="1"/>
</dbReference>
<gene>
    <name evidence="3" type="ORF">ACFQGO_38680</name>
</gene>
<name>A0ABW1BLQ9_9ACTN</name>
<proteinExistence type="predicted"/>
<dbReference type="SUPFAM" id="SSF50370">
    <property type="entry name" value="Ricin B-like lectins"/>
    <property type="match status" value="1"/>
</dbReference>
<dbReference type="InterPro" id="IPR000772">
    <property type="entry name" value="Ricin_B_lectin"/>
</dbReference>
<evidence type="ECO:0000313" key="4">
    <source>
        <dbReference type="Proteomes" id="UP001596112"/>
    </source>
</evidence>
<organism evidence="3 4">
    <name type="scientific">Streptomyces heilongjiangensis</name>
    <dbReference type="NCBI Taxonomy" id="945052"/>
    <lineage>
        <taxon>Bacteria</taxon>
        <taxon>Bacillati</taxon>
        <taxon>Actinomycetota</taxon>
        <taxon>Actinomycetes</taxon>
        <taxon>Kitasatosporales</taxon>
        <taxon>Streptomycetaceae</taxon>
        <taxon>Streptomyces</taxon>
    </lineage>
</organism>
<protein>
    <submittedName>
        <fullName evidence="3">RICIN domain-containing protein</fullName>
    </submittedName>
</protein>
<sequence length="125" mass="13287">MLIAATIALIAPTAAQASPGGARGNHKNVRLEKVAAKDKAACFTMSGKTGKGATLRQAKYSKNSTQRWDIEGVLIGKPSESYYLIINRKSGKCLHSGSKKSGSAIAQQKCYAGNDKELWNLTSTT</sequence>
<dbReference type="CDD" id="cd00161">
    <property type="entry name" value="beta-trefoil_Ricin-like"/>
    <property type="match status" value="1"/>
</dbReference>
<dbReference type="InterPro" id="IPR035992">
    <property type="entry name" value="Ricin_B-like_lectins"/>
</dbReference>